<feature type="region of interest" description="Disordered" evidence="1">
    <location>
        <begin position="67"/>
        <end position="137"/>
    </location>
</feature>
<reference evidence="2" key="1">
    <citation type="submission" date="2024-07" db="EMBL/GenBank/DDBJ databases">
        <authorList>
            <person name="fu j."/>
        </authorList>
    </citation>
    <scope>NUCLEOTIDE SEQUENCE</scope>
    <source>
        <strain evidence="2">P10A9</strain>
    </source>
</reference>
<gene>
    <name evidence="2" type="ORF">AB5L97_18800</name>
</gene>
<name>A0AB39L4L4_9MICC</name>
<dbReference type="RefSeq" id="WP_369045842.1">
    <property type="nucleotide sequence ID" value="NZ_CP163302.1"/>
</dbReference>
<dbReference type="KEGG" id="spue:AB5L97_18800"/>
<proteinExistence type="predicted"/>
<organism evidence="2">
    <name type="scientific">Sinomonas puerhi</name>
    <dbReference type="NCBI Taxonomy" id="3238584"/>
    <lineage>
        <taxon>Bacteria</taxon>
        <taxon>Bacillati</taxon>
        <taxon>Actinomycetota</taxon>
        <taxon>Actinomycetes</taxon>
        <taxon>Micrococcales</taxon>
        <taxon>Micrococcaceae</taxon>
        <taxon>Sinomonas</taxon>
    </lineage>
</organism>
<evidence type="ECO:0000256" key="1">
    <source>
        <dbReference type="SAM" id="MobiDB-lite"/>
    </source>
</evidence>
<dbReference type="EMBL" id="CP163302">
    <property type="protein sequence ID" value="XDP45284.1"/>
    <property type="molecule type" value="Genomic_DNA"/>
</dbReference>
<dbReference type="AlphaFoldDB" id="A0AB39L4L4"/>
<protein>
    <submittedName>
        <fullName evidence="2">Uncharacterized protein</fullName>
    </submittedName>
</protein>
<feature type="region of interest" description="Disordered" evidence="1">
    <location>
        <begin position="1"/>
        <end position="21"/>
    </location>
</feature>
<evidence type="ECO:0000313" key="2">
    <source>
        <dbReference type="EMBL" id="XDP45284.1"/>
    </source>
</evidence>
<sequence>MASPREGTGAPAKPQPHRFRVSVPAADEAVVAWMELQDNPSLSVRMLIRESIERLGYIDVVNRPVAQLPGGVRSGGSSPEDTAGSPARGSAAPQPRKAPDQRPWPAQEAEPPRESSSEPEPPSAGPMDINDIFAMTR</sequence>
<accession>A0AB39L4L4</accession>